<evidence type="ECO:0008006" key="3">
    <source>
        <dbReference type="Google" id="ProtNLM"/>
    </source>
</evidence>
<name>J0LLN0_9BIFI</name>
<protein>
    <recommendedName>
        <fullName evidence="3">Lipoprotein</fullName>
    </recommendedName>
</protein>
<comment type="caution">
    <text evidence="1">The sequence shown here is derived from an EMBL/GenBank/DDBJ whole genome shotgun (WGS) entry which is preliminary data.</text>
</comment>
<dbReference type="Proteomes" id="UP000006415">
    <property type="component" value="Unassembled WGS sequence"/>
</dbReference>
<dbReference type="HOGENOM" id="CLU_1053333_0_0_11"/>
<evidence type="ECO:0000313" key="2">
    <source>
        <dbReference type="Proteomes" id="UP000006415"/>
    </source>
</evidence>
<evidence type="ECO:0000313" key="1">
    <source>
        <dbReference type="EMBL" id="EJD64742.1"/>
    </source>
</evidence>
<dbReference type="STRING" id="857290.HMPREF9156_01237"/>
<dbReference type="eggNOG" id="ENOG5034B3R">
    <property type="taxonomic scope" value="Bacteria"/>
</dbReference>
<keyword evidence="2" id="KW-1185">Reference proteome</keyword>
<sequence length="264" mass="28615">MKIGSSVSIVFKYFVTGIMISAVLSATACTPALPVKGFSNITLEGVVAAISVNPQAFGQGIENVKEGYVALIKENGNYTVIRTSGMAAQELLWTKKGLYFSDRDSDYFIGKKSDGGWMSKRKADGKVPYQNFLVEDREGGAVAAFDLGFTDKVSNQLKIIPMFSSQKPYTITSRILSAAAFCGPKLVGITAEENNSDKVHPDIEARDYVTLKDLSKDSGNISVYDSGGRSFNVISYGNAVCRTSQLFSILSERVSETTEKTVPF</sequence>
<accession>J0LLN0</accession>
<reference evidence="1 2" key="1">
    <citation type="submission" date="2012-01" db="EMBL/GenBank/DDBJ databases">
        <title>The Genome Sequence of Scardovia wiggsiae F0424.</title>
        <authorList>
            <consortium name="The Broad Institute Genome Sequencing Platform"/>
            <person name="Earl A."/>
            <person name="Ward D."/>
            <person name="Feldgarden M."/>
            <person name="Gevers D."/>
            <person name="Izard J."/>
            <person name="Ganesan A."/>
            <person name="Baranova O.V."/>
            <person name="Blanton J.M."/>
            <person name="Tanner A.C."/>
            <person name="Mathney J."/>
            <person name="Dewhirst F.E."/>
            <person name="Young S.K."/>
            <person name="Zeng Q."/>
            <person name="Gargeya S."/>
            <person name="Fitzgerald M."/>
            <person name="Haas B."/>
            <person name="Abouelleil A."/>
            <person name="Alvarado L."/>
            <person name="Arachchi H.M."/>
            <person name="Berlin A."/>
            <person name="Chapman S.B."/>
            <person name="Gearin G."/>
            <person name="Goldberg J."/>
            <person name="Griggs A."/>
            <person name="Gujja S."/>
            <person name="Hansen M."/>
            <person name="Heiman D."/>
            <person name="Howarth C."/>
            <person name="Larimer J."/>
            <person name="Lui A."/>
            <person name="MacDonald P.J.P."/>
            <person name="McCowen C."/>
            <person name="Montmayeur A."/>
            <person name="Murphy C."/>
            <person name="Neiman D."/>
            <person name="Pearson M."/>
            <person name="Priest M."/>
            <person name="Roberts A."/>
            <person name="Saif S."/>
            <person name="Shea T."/>
            <person name="Sisk P."/>
            <person name="Stolte C."/>
            <person name="Sykes S."/>
            <person name="Wortman J."/>
            <person name="Nusbaum C."/>
            <person name="Birren B."/>
        </authorList>
    </citation>
    <scope>NUCLEOTIDE SEQUENCE [LARGE SCALE GENOMIC DNA]</scope>
    <source>
        <strain evidence="1 2">F0424</strain>
    </source>
</reference>
<dbReference type="EMBL" id="AGZS01000006">
    <property type="protein sequence ID" value="EJD64742.1"/>
    <property type="molecule type" value="Genomic_DNA"/>
</dbReference>
<proteinExistence type="predicted"/>
<dbReference type="PROSITE" id="PS51257">
    <property type="entry name" value="PROKAR_LIPOPROTEIN"/>
    <property type="match status" value="1"/>
</dbReference>
<gene>
    <name evidence="1" type="ORF">HMPREF9156_01237</name>
</gene>
<dbReference type="OrthoDB" id="3242949at2"/>
<organism evidence="1 2">
    <name type="scientific">Scardovia wiggsiae F0424</name>
    <dbReference type="NCBI Taxonomy" id="857290"/>
    <lineage>
        <taxon>Bacteria</taxon>
        <taxon>Bacillati</taxon>
        <taxon>Actinomycetota</taxon>
        <taxon>Actinomycetes</taxon>
        <taxon>Bifidobacteriales</taxon>
        <taxon>Bifidobacteriaceae</taxon>
        <taxon>Scardovia</taxon>
    </lineage>
</organism>
<dbReference type="AlphaFoldDB" id="J0LLN0"/>